<comment type="similarity">
    <text evidence="6">Belongs to the shikimate dehydrogenase family.</text>
</comment>
<dbReference type="Pfam" id="PF18317">
    <property type="entry name" value="SDH_C"/>
    <property type="match status" value="1"/>
</dbReference>
<keyword evidence="5 6" id="KW-0057">Aromatic amino acid biosynthesis</keyword>
<dbReference type="GO" id="GO:0019632">
    <property type="term" value="P:shikimate metabolic process"/>
    <property type="evidence" value="ECO:0007669"/>
    <property type="project" value="InterPro"/>
</dbReference>
<comment type="caution">
    <text evidence="6">Lacks conserved residue(s) required for the propagation of feature annotation.</text>
</comment>
<dbReference type="InterPro" id="IPR041121">
    <property type="entry name" value="SDH_C"/>
</dbReference>
<comment type="subunit">
    <text evidence="6">Homodimer.</text>
</comment>
<dbReference type="InterPro" id="IPR006151">
    <property type="entry name" value="Shikm_DH/Glu-tRNA_Rdtase"/>
</dbReference>
<dbReference type="SUPFAM" id="SSF51735">
    <property type="entry name" value="NAD(P)-binding Rossmann-fold domains"/>
    <property type="match status" value="1"/>
</dbReference>
<dbReference type="Proteomes" id="UP001304970">
    <property type="component" value="Chromosome"/>
</dbReference>
<dbReference type="GO" id="GO:0004764">
    <property type="term" value="F:shikimate 3-dehydrogenase (NADP+) activity"/>
    <property type="evidence" value="ECO:0007669"/>
    <property type="project" value="UniProtKB-UniRule"/>
</dbReference>
<protein>
    <recommendedName>
        <fullName evidence="1 6">Shikimate dehydrogenase (NADP(+))</fullName>
        <shortName evidence="6">SDH</shortName>
        <ecNumber evidence="1 6">1.1.1.25</ecNumber>
    </recommendedName>
</protein>
<dbReference type="Gene3D" id="3.40.50.10860">
    <property type="entry name" value="Leucine Dehydrogenase, chain A, domain 1"/>
    <property type="match status" value="1"/>
</dbReference>
<dbReference type="GO" id="GO:0008652">
    <property type="term" value="P:amino acid biosynthetic process"/>
    <property type="evidence" value="ECO:0007669"/>
    <property type="project" value="UniProtKB-KW"/>
</dbReference>
<dbReference type="GeneID" id="89228920"/>
<feature type="binding site" evidence="6">
    <location>
        <begin position="160"/>
        <end position="165"/>
    </location>
    <ligand>
        <name>NADP(+)</name>
        <dbReference type="ChEBI" id="CHEBI:58349"/>
    </ligand>
</feature>
<feature type="binding site" evidence="6">
    <location>
        <position position="273"/>
    </location>
    <ligand>
        <name>NADP(+)</name>
        <dbReference type="ChEBI" id="CHEBI:58349"/>
    </ligand>
</feature>
<reference evidence="10 11" key="1">
    <citation type="submission" date="2023-07" db="EMBL/GenBank/DDBJ databases">
        <title>Closed genome sequence of Methanosarcinaceae archaeon Am2.</title>
        <authorList>
            <person name="Poehlein A."/>
            <person name="Protasov E."/>
            <person name="Platt K."/>
            <person name="Reeh H."/>
            <person name="Daniel R."/>
            <person name="Brune A."/>
        </authorList>
    </citation>
    <scope>NUCLEOTIDE SEQUENCE [LARGE SCALE GENOMIC DNA]</scope>
    <source>
        <strain evidence="10 11">Am2</strain>
    </source>
</reference>
<comment type="function">
    <text evidence="6">Involved in the biosynthesis of the chorismate, which leads to the biosynthesis of aromatic amino acids. Catalyzes the reversible NADPH linked reduction of 3-dehydroshikimate (DHSA) to yield shikimate (SA).</text>
</comment>
<feature type="domain" description="Shikimate dehydrogenase substrate binding N-terminal" evidence="8">
    <location>
        <begin position="17"/>
        <end position="100"/>
    </location>
</feature>
<feature type="binding site" evidence="6">
    <location>
        <position position="250"/>
    </location>
    <ligand>
        <name>NADP(+)</name>
        <dbReference type="ChEBI" id="CHEBI:58349"/>
    </ligand>
</feature>
<feature type="binding site" evidence="6">
    <location>
        <begin position="25"/>
        <end position="27"/>
    </location>
    <ligand>
        <name>shikimate</name>
        <dbReference type="ChEBI" id="CHEBI:36208"/>
    </ligand>
</feature>
<evidence type="ECO:0000259" key="9">
    <source>
        <dbReference type="Pfam" id="PF18317"/>
    </source>
</evidence>
<keyword evidence="11" id="KW-1185">Reference proteome</keyword>
<keyword evidence="2 6" id="KW-0028">Amino-acid biosynthesis</keyword>
<gene>
    <name evidence="6 10" type="primary">aroE</name>
    <name evidence="10" type="ORF">MsAm2_14970</name>
</gene>
<feature type="active site" description="Proton acceptor" evidence="6">
    <location>
        <position position="76"/>
    </location>
</feature>
<feature type="binding site" evidence="6">
    <location>
        <position position="72"/>
    </location>
    <ligand>
        <name>shikimate</name>
        <dbReference type="ChEBI" id="CHEBI:36208"/>
    </ligand>
</feature>
<accession>A0AA96VJS4</accession>
<evidence type="ECO:0000256" key="2">
    <source>
        <dbReference type="ARBA" id="ARBA00022605"/>
    </source>
</evidence>
<evidence type="ECO:0000313" key="11">
    <source>
        <dbReference type="Proteomes" id="UP001304970"/>
    </source>
</evidence>
<dbReference type="EMBL" id="CP131061">
    <property type="protein sequence ID" value="WNY27692.1"/>
    <property type="molecule type" value="Genomic_DNA"/>
</dbReference>
<evidence type="ECO:0000313" key="10">
    <source>
        <dbReference type="EMBL" id="WNY27692.1"/>
    </source>
</evidence>
<dbReference type="Pfam" id="PF01488">
    <property type="entry name" value="Shikimate_DH"/>
    <property type="match status" value="1"/>
</dbReference>
<dbReference type="SUPFAM" id="SSF53223">
    <property type="entry name" value="Aminoacid dehydrogenase-like, N-terminal domain"/>
    <property type="match status" value="1"/>
</dbReference>
<comment type="catalytic activity">
    <reaction evidence="6">
        <text>shikimate + NADP(+) = 3-dehydroshikimate + NADPH + H(+)</text>
        <dbReference type="Rhea" id="RHEA:17737"/>
        <dbReference type="ChEBI" id="CHEBI:15378"/>
        <dbReference type="ChEBI" id="CHEBI:16630"/>
        <dbReference type="ChEBI" id="CHEBI:36208"/>
        <dbReference type="ChEBI" id="CHEBI:57783"/>
        <dbReference type="ChEBI" id="CHEBI:58349"/>
        <dbReference type="EC" id="1.1.1.25"/>
    </reaction>
</comment>
<feature type="domain" description="Quinate/shikimate 5-dehydrogenase/glutamyl-tRNA reductase" evidence="7">
    <location>
        <begin position="129"/>
        <end position="208"/>
    </location>
</feature>
<dbReference type="GO" id="GO:0009423">
    <property type="term" value="P:chorismate biosynthetic process"/>
    <property type="evidence" value="ECO:0007669"/>
    <property type="project" value="UniProtKB-UniRule"/>
</dbReference>
<dbReference type="PANTHER" id="PTHR21089">
    <property type="entry name" value="SHIKIMATE DEHYDROGENASE"/>
    <property type="match status" value="1"/>
</dbReference>
<evidence type="ECO:0000256" key="5">
    <source>
        <dbReference type="ARBA" id="ARBA00023141"/>
    </source>
</evidence>
<dbReference type="Gene3D" id="3.40.50.720">
    <property type="entry name" value="NAD(P)-binding Rossmann-like Domain"/>
    <property type="match status" value="1"/>
</dbReference>
<dbReference type="InterPro" id="IPR022893">
    <property type="entry name" value="Shikimate_DH_fam"/>
</dbReference>
<dbReference type="NCBIfam" id="TIGR00507">
    <property type="entry name" value="aroE"/>
    <property type="match status" value="1"/>
</dbReference>
<feature type="domain" description="SDH C-terminal" evidence="9">
    <location>
        <begin position="276"/>
        <end position="303"/>
    </location>
</feature>
<feature type="binding site" evidence="6">
    <location>
        <position position="98"/>
    </location>
    <ligand>
        <name>shikimate</name>
        <dbReference type="ChEBI" id="CHEBI:36208"/>
    </ligand>
</feature>
<dbReference type="InterPro" id="IPR036291">
    <property type="entry name" value="NAD(P)-bd_dom_sf"/>
</dbReference>
<evidence type="ECO:0000256" key="4">
    <source>
        <dbReference type="ARBA" id="ARBA00023002"/>
    </source>
</evidence>
<dbReference type="Pfam" id="PF08501">
    <property type="entry name" value="Shikimate_dh_N"/>
    <property type="match status" value="1"/>
</dbReference>
<comment type="pathway">
    <text evidence="6">Metabolic intermediate biosynthesis; chorismate biosynthesis; chorismate from D-erythrose 4-phosphate and phosphoenolpyruvate: step 4/7.</text>
</comment>
<dbReference type="HAMAP" id="MF_00222">
    <property type="entry name" value="Shikimate_DH_AroE"/>
    <property type="match status" value="1"/>
</dbReference>
<feature type="binding site" evidence="6">
    <location>
        <begin position="137"/>
        <end position="141"/>
    </location>
    <ligand>
        <name>NADP(+)</name>
        <dbReference type="ChEBI" id="CHEBI:58349"/>
    </ligand>
</feature>
<dbReference type="PANTHER" id="PTHR21089:SF1">
    <property type="entry name" value="BIFUNCTIONAL 3-DEHYDROQUINATE DEHYDRATASE_SHIKIMATE DEHYDROGENASE, CHLOROPLASTIC"/>
    <property type="match status" value="1"/>
</dbReference>
<dbReference type="InterPro" id="IPR011342">
    <property type="entry name" value="Shikimate_DH"/>
</dbReference>
<dbReference type="CDD" id="cd01065">
    <property type="entry name" value="NAD_bind_Shikimate_DH"/>
    <property type="match status" value="1"/>
</dbReference>
<dbReference type="EC" id="1.1.1.25" evidence="1 6"/>
<evidence type="ECO:0000256" key="6">
    <source>
        <dbReference type="HAMAP-Rule" id="MF_00222"/>
    </source>
</evidence>
<evidence type="ECO:0000256" key="1">
    <source>
        <dbReference type="ARBA" id="ARBA00012962"/>
    </source>
</evidence>
<keyword evidence="3 6" id="KW-0521">NADP</keyword>
<dbReference type="GO" id="GO:0009073">
    <property type="term" value="P:aromatic amino acid family biosynthetic process"/>
    <property type="evidence" value="ECO:0007669"/>
    <property type="project" value="UniProtKB-KW"/>
</dbReference>
<evidence type="ECO:0000259" key="7">
    <source>
        <dbReference type="Pfam" id="PF01488"/>
    </source>
</evidence>
<feature type="binding site" evidence="6">
    <location>
        <position position="252"/>
    </location>
    <ligand>
        <name>shikimate</name>
        <dbReference type="ChEBI" id="CHEBI:36208"/>
    </ligand>
</feature>
<organism evidence="10 11">
    <name type="scientific">Methanolapillus ohkumae</name>
    <dbReference type="NCBI Taxonomy" id="3028298"/>
    <lineage>
        <taxon>Archaea</taxon>
        <taxon>Methanobacteriati</taxon>
        <taxon>Methanobacteriota</taxon>
        <taxon>Stenosarchaea group</taxon>
        <taxon>Methanomicrobia</taxon>
        <taxon>Methanosarcinales</taxon>
        <taxon>Methanosarcinaceae</taxon>
        <taxon>Methanolapillus</taxon>
    </lineage>
</organism>
<dbReference type="GO" id="GO:0050661">
    <property type="term" value="F:NADP binding"/>
    <property type="evidence" value="ECO:0007669"/>
    <property type="project" value="InterPro"/>
</dbReference>
<proteinExistence type="inferred from homology"/>
<evidence type="ECO:0000259" key="8">
    <source>
        <dbReference type="Pfam" id="PF08501"/>
    </source>
</evidence>
<dbReference type="RefSeq" id="WP_338097650.1">
    <property type="nucleotide sequence ID" value="NZ_CP131061.1"/>
</dbReference>
<feature type="binding site" evidence="6">
    <location>
        <position position="280"/>
    </location>
    <ligand>
        <name>shikimate</name>
        <dbReference type="ChEBI" id="CHEBI:36208"/>
    </ligand>
</feature>
<sequence>MPNINSVTKSSVSKYGVFGYPVSQSLSPVMQNSAFSKAGLPAVYQAFEVKPEELESSILKAQADGFMGLNLTIPHKEAVLKFDFLNPDSFSKMAGAVNTLRFSNGFIEGFNTDAGGAMLALEYEEIHPAGKKILVIGAGGASRSLSFLFSKIASELKIINRTAERAEKLAADIFSHLPEDLQNKKISGGGFADILNDISNADIILQTTELGMGVYESFSVFDQIPNFCSGEERAVLLKKYLTSDKVVFDIVYHPKETKFLKESRAAGAKTINGMMMLVFQGALAFEIWTGQKSDISVMRQAVLEALDNNQSITTNR</sequence>
<feature type="binding site" evidence="6">
    <location>
        <position position="113"/>
    </location>
    <ligand>
        <name>shikimate</name>
        <dbReference type="ChEBI" id="CHEBI:36208"/>
    </ligand>
</feature>
<dbReference type="InterPro" id="IPR013708">
    <property type="entry name" value="Shikimate_DH-bd_N"/>
</dbReference>
<keyword evidence="4 6" id="KW-0560">Oxidoreductase</keyword>
<dbReference type="InterPro" id="IPR046346">
    <property type="entry name" value="Aminoacid_DH-like_N_sf"/>
</dbReference>
<name>A0AA96VJS4_9EURY</name>
<evidence type="ECO:0000256" key="3">
    <source>
        <dbReference type="ARBA" id="ARBA00022857"/>
    </source>
</evidence>
<dbReference type="AlphaFoldDB" id="A0AA96VJS4"/>